<evidence type="ECO:0000313" key="2">
    <source>
        <dbReference type="Proteomes" id="UP000189660"/>
    </source>
</evidence>
<evidence type="ECO:0008006" key="3">
    <source>
        <dbReference type="Google" id="ProtNLM"/>
    </source>
</evidence>
<gene>
    <name evidence="1" type="ORF">BBC0178_018910</name>
</gene>
<sequence length="38" mass="4363">MFGVVEIDKSLFCPRRQKGKRNRGAYGNITVFGIFELD</sequence>
<dbReference type="AlphaFoldDB" id="A0A1U9MD10"/>
<dbReference type="KEGG" id="bapa:BBC0178_018910"/>
<keyword evidence="2" id="KW-1185">Reference proteome</keyword>
<organism evidence="1 2">
    <name type="scientific">Bartonella apihabitans</name>
    <dbReference type="NCBI Taxonomy" id="2750929"/>
    <lineage>
        <taxon>Bacteria</taxon>
        <taxon>Pseudomonadati</taxon>
        <taxon>Pseudomonadota</taxon>
        <taxon>Alphaproteobacteria</taxon>
        <taxon>Hyphomicrobiales</taxon>
        <taxon>Bartonellaceae</taxon>
        <taxon>Bartonella</taxon>
    </lineage>
</organism>
<dbReference type="Proteomes" id="UP000189660">
    <property type="component" value="Chromosome"/>
</dbReference>
<accession>A0A1U9MD10</accession>
<proteinExistence type="predicted"/>
<reference evidence="1 2" key="1">
    <citation type="submission" date="2016-11" db="EMBL/GenBank/DDBJ databases">
        <title>Comparative genomics of Bartonella apis.</title>
        <authorList>
            <person name="Engel P."/>
        </authorList>
    </citation>
    <scope>NUCLEOTIDE SEQUENCE [LARGE SCALE GENOMIC DNA]</scope>
    <source>
        <strain evidence="1 2">BBC0178</strain>
    </source>
</reference>
<name>A0A1U9MD10_9HYPH</name>
<dbReference type="EMBL" id="CP015820">
    <property type="protein sequence ID" value="AQT43341.1"/>
    <property type="molecule type" value="Genomic_DNA"/>
</dbReference>
<protein>
    <recommendedName>
        <fullName evidence="3">Transposase</fullName>
    </recommendedName>
</protein>
<evidence type="ECO:0000313" key="1">
    <source>
        <dbReference type="EMBL" id="AQT43341.1"/>
    </source>
</evidence>